<dbReference type="InterPro" id="IPR003615">
    <property type="entry name" value="HNH_nuc"/>
</dbReference>
<evidence type="ECO:0000259" key="1">
    <source>
        <dbReference type="Pfam" id="PF13391"/>
    </source>
</evidence>
<evidence type="ECO:0000313" key="3">
    <source>
        <dbReference type="Proteomes" id="UP000191408"/>
    </source>
</evidence>
<protein>
    <recommendedName>
        <fullName evidence="1">HNH nuclease domain-containing protein</fullName>
    </recommendedName>
</protein>
<reference evidence="3" key="1">
    <citation type="journal article" date="2017" name="Nat. Microbiol.">
        <title>Global analysis of biosynthetic gene clusters reveals vast potential of secondary metabolite production in Penicillium species.</title>
        <authorList>
            <person name="Nielsen J.C."/>
            <person name="Grijseels S."/>
            <person name="Prigent S."/>
            <person name="Ji B."/>
            <person name="Dainat J."/>
            <person name="Nielsen K.F."/>
            <person name="Frisvad J.C."/>
            <person name="Workman M."/>
            <person name="Nielsen J."/>
        </authorList>
    </citation>
    <scope>NUCLEOTIDE SEQUENCE [LARGE SCALE GENOMIC DNA]</scope>
    <source>
        <strain evidence="3">IBT 4502</strain>
    </source>
</reference>
<dbReference type="Proteomes" id="UP000191408">
    <property type="component" value="Unassembled WGS sequence"/>
</dbReference>
<dbReference type="OrthoDB" id="2104739at2759"/>
<feature type="domain" description="HNH nuclease" evidence="1">
    <location>
        <begin position="101"/>
        <end position="151"/>
    </location>
</feature>
<gene>
    <name evidence="2" type="ORF">PENPOL_c009G02051</name>
</gene>
<dbReference type="AlphaFoldDB" id="A0A1V6NFW4"/>
<keyword evidence="3" id="KW-1185">Reference proteome</keyword>
<dbReference type="STRING" id="60169.A0A1V6NFW4"/>
<name>A0A1V6NFW4_PENPO</name>
<dbReference type="Pfam" id="PF13391">
    <property type="entry name" value="HNH_2"/>
    <property type="match status" value="1"/>
</dbReference>
<evidence type="ECO:0000313" key="2">
    <source>
        <dbReference type="EMBL" id="OQD63570.1"/>
    </source>
</evidence>
<sequence length="187" mass="21140">MCDDDQILWGVFDNLRTAVIETIHTTGKTPCVTPSPHHSRQASVEKVAAKLPDPQTRSPDFMKGCIDRDDHRCVISGAVTEAKWVKNGEHEGELLGKLEDDHNIAVKWASIYTTFPQIKATMRVSKINDLENGITLYSQLHVEFQVFRIALQPTVRLSRPNTHPKEHLKEHPKFGAYLAFAFQISLL</sequence>
<comment type="caution">
    <text evidence="2">The sequence shown here is derived from an EMBL/GenBank/DDBJ whole genome shotgun (WGS) entry which is preliminary data.</text>
</comment>
<proteinExistence type="predicted"/>
<organism evidence="2 3">
    <name type="scientific">Penicillium polonicum</name>
    <dbReference type="NCBI Taxonomy" id="60169"/>
    <lineage>
        <taxon>Eukaryota</taxon>
        <taxon>Fungi</taxon>
        <taxon>Dikarya</taxon>
        <taxon>Ascomycota</taxon>
        <taxon>Pezizomycotina</taxon>
        <taxon>Eurotiomycetes</taxon>
        <taxon>Eurotiomycetidae</taxon>
        <taxon>Eurotiales</taxon>
        <taxon>Aspergillaceae</taxon>
        <taxon>Penicillium</taxon>
    </lineage>
</organism>
<accession>A0A1V6NFW4</accession>
<dbReference type="EMBL" id="MDYM01000009">
    <property type="protein sequence ID" value="OQD63570.1"/>
    <property type="molecule type" value="Genomic_DNA"/>
</dbReference>